<keyword evidence="1 5" id="KW-0489">Methyltransferase</keyword>
<protein>
    <submittedName>
        <fullName evidence="5">Class I SAM-dependent methyltransferase</fullName>
    </submittedName>
</protein>
<dbReference type="SUPFAM" id="SSF53335">
    <property type="entry name" value="S-adenosyl-L-methionine-dependent methyltransferases"/>
    <property type="match status" value="1"/>
</dbReference>
<dbReference type="Proteomes" id="UP001501676">
    <property type="component" value="Unassembled WGS sequence"/>
</dbReference>
<evidence type="ECO:0000313" key="6">
    <source>
        <dbReference type="Proteomes" id="UP001501676"/>
    </source>
</evidence>
<dbReference type="GO" id="GO:0008168">
    <property type="term" value="F:methyltransferase activity"/>
    <property type="evidence" value="ECO:0007669"/>
    <property type="project" value="UniProtKB-KW"/>
</dbReference>
<name>A0ABP6T9N8_9ACTN</name>
<evidence type="ECO:0000256" key="2">
    <source>
        <dbReference type="ARBA" id="ARBA00022679"/>
    </source>
</evidence>
<sequence>MPMNWIHRKLCSSDRWAATVEGTLLPWALSGVELGDEVLEIGPGFGATTTVLARDVPRLTAVEIDPASAESLRRTLADRATIVNGDATDLPFPDESFDAVVCFTMLHHVPSPSAQDTLFAQACRVLRPGGTFAGSDSRYSRAFRLLHLRDTMVVVDPDGLPERLRAAGLTDPQVTTGRGSFRFRASKPGTVRKS</sequence>
<keyword evidence="6" id="KW-1185">Reference proteome</keyword>
<accession>A0ABP6T9N8</accession>
<dbReference type="CDD" id="cd02440">
    <property type="entry name" value="AdoMet_MTases"/>
    <property type="match status" value="1"/>
</dbReference>
<dbReference type="Gene3D" id="3.40.50.150">
    <property type="entry name" value="Vaccinia Virus protein VP39"/>
    <property type="match status" value="1"/>
</dbReference>
<dbReference type="Pfam" id="PF08241">
    <property type="entry name" value="Methyltransf_11"/>
    <property type="match status" value="1"/>
</dbReference>
<dbReference type="EMBL" id="BAAAYN010000061">
    <property type="protein sequence ID" value="GAA3396915.1"/>
    <property type="molecule type" value="Genomic_DNA"/>
</dbReference>
<dbReference type="GO" id="GO:0032259">
    <property type="term" value="P:methylation"/>
    <property type="evidence" value="ECO:0007669"/>
    <property type="project" value="UniProtKB-KW"/>
</dbReference>
<dbReference type="InterPro" id="IPR020598">
    <property type="entry name" value="rRNA_Ade_methylase_Trfase_N"/>
</dbReference>
<evidence type="ECO:0000256" key="1">
    <source>
        <dbReference type="ARBA" id="ARBA00022603"/>
    </source>
</evidence>
<evidence type="ECO:0000313" key="5">
    <source>
        <dbReference type="EMBL" id="GAA3396915.1"/>
    </source>
</evidence>
<dbReference type="PANTHER" id="PTHR43591">
    <property type="entry name" value="METHYLTRANSFERASE"/>
    <property type="match status" value="1"/>
</dbReference>
<dbReference type="InterPro" id="IPR013216">
    <property type="entry name" value="Methyltransf_11"/>
</dbReference>
<dbReference type="SMART" id="SM00650">
    <property type="entry name" value="rADc"/>
    <property type="match status" value="1"/>
</dbReference>
<gene>
    <name evidence="5" type="ORF">GCM10020369_75280</name>
</gene>
<dbReference type="InterPro" id="IPR029063">
    <property type="entry name" value="SAM-dependent_MTases_sf"/>
</dbReference>
<feature type="domain" description="Ribosomal RNA adenine methylase transferase N-terminal" evidence="4">
    <location>
        <begin position="23"/>
        <end position="159"/>
    </location>
</feature>
<organism evidence="5 6">
    <name type="scientific">Cryptosporangium minutisporangium</name>
    <dbReference type="NCBI Taxonomy" id="113569"/>
    <lineage>
        <taxon>Bacteria</taxon>
        <taxon>Bacillati</taxon>
        <taxon>Actinomycetota</taxon>
        <taxon>Actinomycetes</taxon>
        <taxon>Cryptosporangiales</taxon>
        <taxon>Cryptosporangiaceae</taxon>
        <taxon>Cryptosporangium</taxon>
    </lineage>
</organism>
<evidence type="ECO:0000259" key="4">
    <source>
        <dbReference type="SMART" id="SM00650"/>
    </source>
</evidence>
<keyword evidence="2" id="KW-0808">Transferase</keyword>
<comment type="caution">
    <text evidence="5">The sequence shown here is derived from an EMBL/GenBank/DDBJ whole genome shotgun (WGS) entry which is preliminary data.</text>
</comment>
<proteinExistence type="predicted"/>
<evidence type="ECO:0000256" key="3">
    <source>
        <dbReference type="ARBA" id="ARBA00022691"/>
    </source>
</evidence>
<reference evidence="6" key="1">
    <citation type="journal article" date="2019" name="Int. J. Syst. Evol. Microbiol.">
        <title>The Global Catalogue of Microorganisms (GCM) 10K type strain sequencing project: providing services to taxonomists for standard genome sequencing and annotation.</title>
        <authorList>
            <consortium name="The Broad Institute Genomics Platform"/>
            <consortium name="The Broad Institute Genome Sequencing Center for Infectious Disease"/>
            <person name="Wu L."/>
            <person name="Ma J."/>
        </authorList>
    </citation>
    <scope>NUCLEOTIDE SEQUENCE [LARGE SCALE GENOMIC DNA]</scope>
    <source>
        <strain evidence="6">JCM 9458</strain>
    </source>
</reference>
<keyword evidence="3" id="KW-0949">S-adenosyl-L-methionine</keyword>